<evidence type="ECO:0000313" key="1">
    <source>
        <dbReference type="EMBL" id="EID23159.1"/>
    </source>
</evidence>
<dbReference type="Proteomes" id="UP000003245">
    <property type="component" value="Unassembled WGS sequence"/>
</dbReference>
<keyword evidence="2" id="KW-1185">Reference proteome</keyword>
<accession>I0SIF6</accession>
<reference evidence="1 2" key="1">
    <citation type="submission" date="2012-01" db="EMBL/GenBank/DDBJ databases">
        <authorList>
            <person name="Harkins D.M."/>
            <person name="Madupu R."/>
            <person name="Durkin A.S."/>
            <person name="Torralba M."/>
            <person name="Methe B."/>
            <person name="Sutton G.G."/>
            <person name="Nelson K.E."/>
        </authorList>
    </citation>
    <scope>NUCLEOTIDE SEQUENCE [LARGE SCALE GENOMIC DNA]</scope>
    <source>
        <strain evidence="1 2">CCUG 39159</strain>
    </source>
</reference>
<comment type="caution">
    <text evidence="1">The sequence shown here is derived from an EMBL/GenBank/DDBJ whole genome shotgun (WGS) entry which is preliminary data.</text>
</comment>
<protein>
    <recommendedName>
        <fullName evidence="3">Uridine kinase</fullName>
    </recommendedName>
</protein>
<sequence>MFDERSLLQNIEAYLSKGKKGTVAIYDHGASGKSTFAKRLVESLGRE</sequence>
<dbReference type="EMBL" id="AICP01000029">
    <property type="protein sequence ID" value="EID23159.1"/>
    <property type="molecule type" value="Genomic_DNA"/>
</dbReference>
<gene>
    <name evidence="1" type="ORF">HMPREF1043_0250</name>
</gene>
<dbReference type="AlphaFoldDB" id="I0SIF6"/>
<dbReference type="PATRIC" id="fig|1095729.3.peg.624"/>
<evidence type="ECO:0008006" key="3">
    <source>
        <dbReference type="Google" id="ProtNLM"/>
    </source>
</evidence>
<organism evidence="1 2">
    <name type="scientific">Streptococcus anginosus subsp. whileyi CCUG 39159</name>
    <dbReference type="NCBI Taxonomy" id="1095729"/>
    <lineage>
        <taxon>Bacteria</taxon>
        <taxon>Bacillati</taxon>
        <taxon>Bacillota</taxon>
        <taxon>Bacilli</taxon>
        <taxon>Lactobacillales</taxon>
        <taxon>Streptococcaceae</taxon>
        <taxon>Streptococcus</taxon>
        <taxon>Streptococcus anginosus group</taxon>
    </lineage>
</organism>
<name>I0SIF6_STRAP</name>
<proteinExistence type="predicted"/>
<evidence type="ECO:0000313" key="2">
    <source>
        <dbReference type="Proteomes" id="UP000003245"/>
    </source>
</evidence>